<gene>
    <name evidence="1" type="ORF">CYMTET_11555</name>
</gene>
<dbReference type="EMBL" id="LGRX02004330">
    <property type="protein sequence ID" value="KAK3280610.1"/>
    <property type="molecule type" value="Genomic_DNA"/>
</dbReference>
<proteinExistence type="predicted"/>
<sequence>MDLEDTYAHVLEAWENEHGVPGRAKWTTATTPPLPTMPYSGGPGVQRLLHEFDKQLESATSTLVALKASFKESDERLSGFADFHRHLWNN</sequence>
<protein>
    <submittedName>
        <fullName evidence="1">Uncharacterized protein</fullName>
    </submittedName>
</protein>
<dbReference type="Proteomes" id="UP001190700">
    <property type="component" value="Unassembled WGS sequence"/>
</dbReference>
<keyword evidence="2" id="KW-1185">Reference proteome</keyword>
<evidence type="ECO:0000313" key="2">
    <source>
        <dbReference type="Proteomes" id="UP001190700"/>
    </source>
</evidence>
<name>A0AAE0LDC8_9CHLO</name>
<dbReference type="AlphaFoldDB" id="A0AAE0LDC8"/>
<reference evidence="1 2" key="1">
    <citation type="journal article" date="2015" name="Genome Biol. Evol.">
        <title>Comparative Genomics of a Bacterivorous Green Alga Reveals Evolutionary Causalities and Consequences of Phago-Mixotrophic Mode of Nutrition.</title>
        <authorList>
            <person name="Burns J.A."/>
            <person name="Paasch A."/>
            <person name="Narechania A."/>
            <person name="Kim E."/>
        </authorList>
    </citation>
    <scope>NUCLEOTIDE SEQUENCE [LARGE SCALE GENOMIC DNA]</scope>
    <source>
        <strain evidence="1 2">PLY_AMNH</strain>
    </source>
</reference>
<organism evidence="1 2">
    <name type="scientific">Cymbomonas tetramitiformis</name>
    <dbReference type="NCBI Taxonomy" id="36881"/>
    <lineage>
        <taxon>Eukaryota</taxon>
        <taxon>Viridiplantae</taxon>
        <taxon>Chlorophyta</taxon>
        <taxon>Pyramimonadophyceae</taxon>
        <taxon>Pyramimonadales</taxon>
        <taxon>Pyramimonadaceae</taxon>
        <taxon>Cymbomonas</taxon>
    </lineage>
</organism>
<accession>A0AAE0LDC8</accession>
<comment type="caution">
    <text evidence="1">The sequence shown here is derived from an EMBL/GenBank/DDBJ whole genome shotgun (WGS) entry which is preliminary data.</text>
</comment>
<evidence type="ECO:0000313" key="1">
    <source>
        <dbReference type="EMBL" id="KAK3280610.1"/>
    </source>
</evidence>